<sequence length="292" mass="31798">MRFLLVLSLFFLFLSGCASRTTDAPQSRPTDSFGRYSMQHDKAPVNPPDVSKVPDAVPRYEPHSRGGNRSPYEVFGQTYTVLPSAEGYRETGIASWYGMKFHGHLTSNGEVYDMYEMTAAHKSLPLPTFARVTNLDNGRSVIVRVNDRGPFHDDRLIDLSYAAAYRLDILQQGTGRVKVEAITPRPEAHMLASAGPVSQASSSVSPVSLRASHDRRYLQVGAFATEESARRAQQQVQSVANGLPVGIYTAAPSGSVVYRVKIGPLTVGEPLDQLIAGLANAGFHSPHLVSQP</sequence>
<keyword evidence="2 4" id="KW-0456">Lyase</keyword>
<reference evidence="9 10" key="1">
    <citation type="journal article" date="2005" name="Int. J. Syst. Evol. Microbiol.">
        <title>Nitrincola lacisaponensis gen. nov., sp. nov., a novel alkaliphilic bacterium isolated from an alkaline, saline lake.</title>
        <authorList>
            <person name="Dimitriu P.A."/>
            <person name="Shukla S.K."/>
            <person name="Conradt J."/>
            <person name="Marquez M.C."/>
            <person name="Ventosa A."/>
            <person name="Maglia A."/>
            <person name="Peyton B.M."/>
            <person name="Pinkart H.C."/>
            <person name="Mormile M.R."/>
        </authorList>
    </citation>
    <scope>NUCLEOTIDE SEQUENCE [LARGE SCALE GENOMIC DNA]</scope>
    <source>
        <strain evidence="9 10">4CA</strain>
    </source>
</reference>
<feature type="signal peptide" evidence="7">
    <location>
        <begin position="1"/>
        <end position="20"/>
    </location>
</feature>
<dbReference type="PANTHER" id="PTHR34183">
    <property type="entry name" value="ENDOLYTIC PEPTIDOGLYCAN TRANSGLYCOSYLASE RLPA"/>
    <property type="match status" value="1"/>
</dbReference>
<evidence type="ECO:0000256" key="5">
    <source>
        <dbReference type="RuleBase" id="RU003495"/>
    </source>
</evidence>
<dbReference type="PROSITE" id="PS51724">
    <property type="entry name" value="SPOR"/>
    <property type="match status" value="1"/>
</dbReference>
<proteinExistence type="inferred from homology"/>
<name>A0A063Y6H4_9GAMM</name>
<evidence type="ECO:0000313" key="9">
    <source>
        <dbReference type="EMBL" id="KDE40371.1"/>
    </source>
</evidence>
<keyword evidence="4" id="KW-1003">Cell membrane</keyword>
<evidence type="ECO:0000256" key="1">
    <source>
        <dbReference type="ARBA" id="ARBA00022729"/>
    </source>
</evidence>
<protein>
    <recommendedName>
        <fullName evidence="4">Endolytic peptidoglycan transglycosylase RlpA</fullName>
        <ecNumber evidence="4">4.2.2.-</ecNumber>
    </recommendedName>
</protein>
<gene>
    <name evidence="4" type="primary">rlpA</name>
    <name evidence="9" type="ORF">ADINL_0963</name>
</gene>
<dbReference type="STRING" id="267850.ADINL_0963"/>
<dbReference type="GO" id="GO:0008932">
    <property type="term" value="F:lytic endotransglycosylase activity"/>
    <property type="evidence" value="ECO:0007669"/>
    <property type="project" value="UniProtKB-UniRule"/>
</dbReference>
<dbReference type="GO" id="GO:0000270">
    <property type="term" value="P:peptidoglycan metabolic process"/>
    <property type="evidence" value="ECO:0007669"/>
    <property type="project" value="UniProtKB-UniRule"/>
</dbReference>
<organism evidence="9 10">
    <name type="scientific">Nitrincola lacisaponensis</name>
    <dbReference type="NCBI Taxonomy" id="267850"/>
    <lineage>
        <taxon>Bacteria</taxon>
        <taxon>Pseudomonadati</taxon>
        <taxon>Pseudomonadota</taxon>
        <taxon>Gammaproteobacteria</taxon>
        <taxon>Oceanospirillales</taxon>
        <taxon>Oceanospirillaceae</taxon>
        <taxon>Nitrincola</taxon>
    </lineage>
</organism>
<dbReference type="SUPFAM" id="SSF50685">
    <property type="entry name" value="Barwin-like endoglucanases"/>
    <property type="match status" value="1"/>
</dbReference>
<dbReference type="AlphaFoldDB" id="A0A063Y6H4"/>
<dbReference type="InterPro" id="IPR007730">
    <property type="entry name" value="SPOR-like_dom"/>
</dbReference>
<keyword evidence="4" id="KW-0564">Palmitate</keyword>
<dbReference type="PANTHER" id="PTHR34183:SF1">
    <property type="entry name" value="ENDOLYTIC PEPTIDOGLYCAN TRANSGLYCOSYLASE RLPA"/>
    <property type="match status" value="1"/>
</dbReference>
<dbReference type="GO" id="GO:0009279">
    <property type="term" value="C:cell outer membrane"/>
    <property type="evidence" value="ECO:0007669"/>
    <property type="project" value="TreeGrafter"/>
</dbReference>
<dbReference type="NCBIfam" id="TIGR00413">
    <property type="entry name" value="rlpA"/>
    <property type="match status" value="1"/>
</dbReference>
<dbReference type="HAMAP" id="MF_02071">
    <property type="entry name" value="RlpA"/>
    <property type="match status" value="1"/>
</dbReference>
<dbReference type="Gene3D" id="3.30.70.1070">
    <property type="entry name" value="Sporulation related repeat"/>
    <property type="match status" value="1"/>
</dbReference>
<dbReference type="FunFam" id="2.40.40.10:FF:000003">
    <property type="entry name" value="Endolytic peptidoglycan transglycosylase RlpA"/>
    <property type="match status" value="1"/>
</dbReference>
<dbReference type="SUPFAM" id="SSF110997">
    <property type="entry name" value="Sporulation related repeat"/>
    <property type="match status" value="1"/>
</dbReference>
<evidence type="ECO:0000256" key="4">
    <source>
        <dbReference type="HAMAP-Rule" id="MF_02071"/>
    </source>
</evidence>
<dbReference type="Pfam" id="PF03330">
    <property type="entry name" value="DPBB_1"/>
    <property type="match status" value="1"/>
</dbReference>
<dbReference type="PROSITE" id="PS51257">
    <property type="entry name" value="PROKAR_LIPOPROTEIN"/>
    <property type="match status" value="1"/>
</dbReference>
<dbReference type="EMBL" id="JMSZ01000016">
    <property type="protein sequence ID" value="KDE40371.1"/>
    <property type="molecule type" value="Genomic_DNA"/>
</dbReference>
<dbReference type="CDD" id="cd22268">
    <property type="entry name" value="DPBB_RlpA-like"/>
    <property type="match status" value="1"/>
</dbReference>
<dbReference type="GO" id="GO:0005886">
    <property type="term" value="C:plasma membrane"/>
    <property type="evidence" value="ECO:0007669"/>
    <property type="project" value="UniProtKB-SubCell"/>
</dbReference>
<dbReference type="GO" id="GO:0042834">
    <property type="term" value="F:peptidoglycan binding"/>
    <property type="evidence" value="ECO:0007669"/>
    <property type="project" value="InterPro"/>
</dbReference>
<feature type="domain" description="SPOR" evidence="8">
    <location>
        <begin position="210"/>
        <end position="291"/>
    </location>
</feature>
<dbReference type="InterPro" id="IPR036680">
    <property type="entry name" value="SPOR-like_sf"/>
</dbReference>
<keyword evidence="3 4" id="KW-0961">Cell wall biogenesis/degradation</keyword>
<dbReference type="OrthoDB" id="9779128at2"/>
<comment type="caution">
    <text evidence="9">The sequence shown here is derived from an EMBL/GenBank/DDBJ whole genome shotgun (WGS) entry which is preliminary data.</text>
</comment>
<evidence type="ECO:0000256" key="2">
    <source>
        <dbReference type="ARBA" id="ARBA00023239"/>
    </source>
</evidence>
<dbReference type="RefSeq" id="WP_084154394.1">
    <property type="nucleotide sequence ID" value="NZ_JBKBNO010000001.1"/>
</dbReference>
<dbReference type="Proteomes" id="UP000027318">
    <property type="component" value="Unassembled WGS sequence"/>
</dbReference>
<feature type="region of interest" description="Disordered" evidence="6">
    <location>
        <begin position="20"/>
        <end position="68"/>
    </location>
</feature>
<accession>A0A063Y6H4</accession>
<evidence type="ECO:0000256" key="3">
    <source>
        <dbReference type="ARBA" id="ARBA00023316"/>
    </source>
</evidence>
<evidence type="ECO:0000256" key="6">
    <source>
        <dbReference type="SAM" id="MobiDB-lite"/>
    </source>
</evidence>
<dbReference type="InterPro" id="IPR034718">
    <property type="entry name" value="RlpA"/>
</dbReference>
<feature type="compositionally biased region" description="Polar residues" evidence="6">
    <location>
        <begin position="20"/>
        <end position="30"/>
    </location>
</feature>
<keyword evidence="1 7" id="KW-0732">Signal</keyword>
<dbReference type="PATRIC" id="fig|267850.7.peg.957"/>
<feature type="chain" id="PRO_5009982387" description="Endolytic peptidoglycan transglycosylase RlpA" evidence="7">
    <location>
        <begin position="21"/>
        <end position="292"/>
    </location>
</feature>
<dbReference type="InterPro" id="IPR036908">
    <property type="entry name" value="RlpA-like_sf"/>
</dbReference>
<comment type="function">
    <text evidence="4">Lytic transglycosylase with a strong preference for naked glycan strands that lack stem peptides.</text>
</comment>
<keyword evidence="4" id="KW-0472">Membrane</keyword>
<keyword evidence="4 9" id="KW-0449">Lipoprotein</keyword>
<dbReference type="EC" id="4.2.2.-" evidence="4"/>
<dbReference type="InterPro" id="IPR009009">
    <property type="entry name" value="RlpA-like_DPBB"/>
</dbReference>
<keyword evidence="10" id="KW-1185">Reference proteome</keyword>
<dbReference type="GO" id="GO:0071555">
    <property type="term" value="P:cell wall organization"/>
    <property type="evidence" value="ECO:0007669"/>
    <property type="project" value="UniProtKB-KW"/>
</dbReference>
<dbReference type="InterPro" id="IPR012997">
    <property type="entry name" value="RplA"/>
</dbReference>
<evidence type="ECO:0000313" key="10">
    <source>
        <dbReference type="Proteomes" id="UP000027318"/>
    </source>
</evidence>
<evidence type="ECO:0000256" key="7">
    <source>
        <dbReference type="SAM" id="SignalP"/>
    </source>
</evidence>
<dbReference type="Gene3D" id="2.40.40.10">
    <property type="entry name" value="RlpA-like domain"/>
    <property type="match status" value="1"/>
</dbReference>
<comment type="subcellular location">
    <subcellularLocation>
        <location evidence="4">Cell membrane</location>
        <topology evidence="4">Lipid-anchor</topology>
    </subcellularLocation>
</comment>
<evidence type="ECO:0000259" key="8">
    <source>
        <dbReference type="PROSITE" id="PS51724"/>
    </source>
</evidence>
<comment type="similarity">
    <text evidence="4 5">Belongs to the RlpA family.</text>
</comment>
<dbReference type="Pfam" id="PF05036">
    <property type="entry name" value="SPOR"/>
    <property type="match status" value="1"/>
</dbReference>